<feature type="transmembrane region" description="Helical" evidence="1">
    <location>
        <begin position="147"/>
        <end position="169"/>
    </location>
</feature>
<dbReference type="Pfam" id="PF14897">
    <property type="entry name" value="EpsG"/>
    <property type="match status" value="1"/>
</dbReference>
<dbReference type="RefSeq" id="WP_181247046.1">
    <property type="nucleotide sequence ID" value="NZ_CP055315.1"/>
</dbReference>
<keyword evidence="1" id="KW-1133">Transmembrane helix</keyword>
<name>A0ABD7AFJ8_9ENTR</name>
<evidence type="ECO:0000313" key="2">
    <source>
        <dbReference type="EMBL" id="QLO51496.1"/>
    </source>
</evidence>
<reference evidence="3" key="1">
    <citation type="submission" date="2020-06" db="EMBL/GenBank/DDBJ databases">
        <title>REHAB project genomes.</title>
        <authorList>
            <person name="Shaw L.P."/>
        </authorList>
    </citation>
    <scope>NUCLEOTIDE SEQUENCE [LARGE SCALE GENOMIC DNA]</scope>
    <source>
        <strain evidence="3">RHBSTW-00555</strain>
    </source>
</reference>
<sequence length="344" mass="39245">MNNYRPLLKIFSRILLLSLIIILSVIAGSREVGSDNDSVMYATIVQNSVNGVYNLLQKEPGFWLIVYLNNLLAGGSIASFFFVYSFIALCLCFYGIKKTSPSPIISIIMYLAFFFIVHEMMQIRIAFAAGFIYLTFFYLVVERKKTSIFISAVAVLFHYSTIISFIFFFIKPRNIITKKFLILPVIGAIFGFAINSNQSIAQAFFDMMPSFLSYKATLYFALNSEGSLTRVSAVVMGFGSLIYYSLLVFMYGRIKGKDLENVYYRSLNLLLKITSIQLFLGFILIFNVEFSNRIFTYIGVLTFPLLPAFFIKEFSARSRVIVFVPIAIYAIRQFYTSYNSVFMG</sequence>
<proteinExistence type="predicted"/>
<keyword evidence="1" id="KW-0812">Transmembrane</keyword>
<feature type="transmembrane region" description="Helical" evidence="1">
    <location>
        <begin position="269"/>
        <end position="288"/>
    </location>
</feature>
<dbReference type="Proteomes" id="UP000510937">
    <property type="component" value="Chromosome"/>
</dbReference>
<organism evidence="2 3">
    <name type="scientific">Klebsiella grimontii</name>
    <dbReference type="NCBI Taxonomy" id="2058152"/>
    <lineage>
        <taxon>Bacteria</taxon>
        <taxon>Pseudomonadati</taxon>
        <taxon>Pseudomonadota</taxon>
        <taxon>Gammaproteobacteria</taxon>
        <taxon>Enterobacterales</taxon>
        <taxon>Enterobacteriaceae</taxon>
        <taxon>Klebsiella/Raoultella group</taxon>
        <taxon>Klebsiella</taxon>
    </lineage>
</organism>
<dbReference type="EMBL" id="CP055315">
    <property type="protein sequence ID" value="QLO51496.1"/>
    <property type="molecule type" value="Genomic_DNA"/>
</dbReference>
<feature type="transmembrane region" description="Helical" evidence="1">
    <location>
        <begin position="102"/>
        <end position="118"/>
    </location>
</feature>
<accession>A0ABD7AFJ8</accession>
<evidence type="ECO:0000313" key="3">
    <source>
        <dbReference type="Proteomes" id="UP000510937"/>
    </source>
</evidence>
<protein>
    <submittedName>
        <fullName evidence="2">EpsG family protein</fullName>
    </submittedName>
</protein>
<keyword evidence="1" id="KW-0472">Membrane</keyword>
<dbReference type="InterPro" id="IPR049458">
    <property type="entry name" value="EpsG-like"/>
</dbReference>
<dbReference type="AlphaFoldDB" id="A0ABD7AFJ8"/>
<feature type="transmembrane region" description="Helical" evidence="1">
    <location>
        <begin position="68"/>
        <end position="96"/>
    </location>
</feature>
<feature type="transmembrane region" description="Helical" evidence="1">
    <location>
        <begin position="294"/>
        <end position="311"/>
    </location>
</feature>
<feature type="transmembrane region" description="Helical" evidence="1">
    <location>
        <begin position="125"/>
        <end position="141"/>
    </location>
</feature>
<gene>
    <name evidence="2" type="ORF">HV234_08195</name>
</gene>
<evidence type="ECO:0000256" key="1">
    <source>
        <dbReference type="SAM" id="Phobius"/>
    </source>
</evidence>
<feature type="transmembrane region" description="Helical" evidence="1">
    <location>
        <begin position="181"/>
        <end position="205"/>
    </location>
</feature>
<feature type="transmembrane region" description="Helical" evidence="1">
    <location>
        <begin position="228"/>
        <end position="249"/>
    </location>
</feature>
<feature type="transmembrane region" description="Helical" evidence="1">
    <location>
        <begin position="318"/>
        <end position="335"/>
    </location>
</feature>